<gene>
    <name evidence="18" type="primary">eml4</name>
</gene>
<keyword evidence="8" id="KW-0677">Repeat</keyword>
<protein>
    <recommendedName>
        <fullName evidence="20">EMAP like 4</fullName>
    </recommendedName>
</protein>
<feature type="compositionally biased region" description="Polar residues" evidence="15">
    <location>
        <begin position="121"/>
        <end position="130"/>
    </location>
</feature>
<dbReference type="GO" id="GO:0072686">
    <property type="term" value="C:mitotic spindle"/>
    <property type="evidence" value="ECO:0007669"/>
    <property type="project" value="UniProtKB-ARBA"/>
</dbReference>
<keyword evidence="9" id="KW-0498">Mitosis</keyword>
<sequence length="899" mass="98810">MDGFAGSLDDSMSGASVSDVNDRLSALELRVQQQEDELTVMKAALADVLRRLAASEDSAASASKKQHGGKGGAALREAYSMSCIANGGTSGRKRDSTSVTRKETVSSAAKRGPSVKRSSGMERSQSSTWDTSDENRNKLVKAASTSKLLAKVVKNTERHRDPVMSQAKMSTREKNSQAEGNAIKMFMRGRPITMFIPSDVENYSDIRTELPPERLKLAWVYGYRGRDCRANIYLLPTGEIVYFIASVVVLFNYEERTQRHYLGHTDCVKCLAIHPDKIRIATGQIAGVDKDGRPVPPHVRVWDSVSLATLQVIGVKTFERGVGSLAFSKADSGQHLSVIDDSNDHMLTVWDWQKTSKIAEIKTTNDVVLVVEFHPTDANTIVTCGKSHIFFWSWNGNALARKQGIFGDYEKPKFIQCLAFLSTGDIVTGDSGGRLLLWTRSAAENPAGKGPRAFRILRKVGNHEGSVFCMCEMRSGTLLTGGKKDQKVILWDHELQRDREIEVPEQYGTIRAVSEGKGDEFLVGTSRNFILRGTFNDGFLVEVQGHTDELWGLAAHPSKDLFLTCAQDRLVCLWNSGDHSLLWSRTLDEKEHGHCADFHPSGAVVAIGTRSGKWYILDAETNDLVGIHTDGNEQLSVMRFSVDGSMLAVGSHDNFIYLYNVSEQGRKYSRYGKCTGHSSYITHLDWSPDNNFIMSNSGDYEILYCVWPEGSDGTDINALIRSHNRKVIALADDFCKVHLFAYPCSTFKAPSHKYSAHSSHVTNVAFLYDDSHLISTGGKDTSIMQWRLVEKSSLSLNDSIISNSTPRRVEPVFAPPPPTGTTPSQEPNPPPTANGTQEPSPETPPPTELVPPSSELTPPYSESTPPPSDSTVSLKDSLEPSDDTATPSDEGLPPLTPPS</sequence>
<feature type="compositionally biased region" description="Low complexity" evidence="15">
    <location>
        <begin position="850"/>
        <end position="873"/>
    </location>
</feature>
<dbReference type="GO" id="GO:0008017">
    <property type="term" value="F:microtubule binding"/>
    <property type="evidence" value="ECO:0007669"/>
    <property type="project" value="TreeGrafter"/>
</dbReference>
<dbReference type="Pfam" id="PF23414">
    <property type="entry name" value="Beta-prop_EML_2"/>
    <property type="match status" value="1"/>
</dbReference>
<feature type="region of interest" description="Disordered" evidence="15">
    <location>
        <begin position="801"/>
        <end position="899"/>
    </location>
</feature>
<dbReference type="GO" id="GO:0000226">
    <property type="term" value="P:microtubule cytoskeleton organization"/>
    <property type="evidence" value="ECO:0007669"/>
    <property type="project" value="TreeGrafter"/>
</dbReference>
<dbReference type="InterPro" id="IPR050630">
    <property type="entry name" value="WD_repeat_EMAP"/>
</dbReference>
<keyword evidence="10 14" id="KW-0175">Coiled coil</keyword>
<dbReference type="Ensembl" id="ENSONIT00000041319.1">
    <property type="protein sequence ID" value="ENSONIP00000051773.1"/>
    <property type="gene ID" value="ENSONIG00000006963.2"/>
</dbReference>
<reference evidence="18" key="2">
    <citation type="submission" date="2025-08" db="UniProtKB">
        <authorList>
            <consortium name="Ensembl"/>
        </authorList>
    </citation>
    <scope>IDENTIFICATION</scope>
</reference>
<feature type="domain" description="EML-like first beta-propeller" evidence="16">
    <location>
        <begin position="257"/>
        <end position="533"/>
    </location>
</feature>
<evidence type="ECO:0000256" key="14">
    <source>
        <dbReference type="SAM" id="Coils"/>
    </source>
</evidence>
<dbReference type="Pfam" id="PF00400">
    <property type="entry name" value="WD40"/>
    <property type="match status" value="1"/>
</dbReference>
<dbReference type="InterPro" id="IPR001680">
    <property type="entry name" value="WD40_rpt"/>
</dbReference>
<dbReference type="Pfam" id="PF03451">
    <property type="entry name" value="HELP"/>
    <property type="match status" value="1"/>
</dbReference>
<feature type="region of interest" description="Disordered" evidence="15">
    <location>
        <begin position="84"/>
        <end position="136"/>
    </location>
</feature>
<evidence type="ECO:0000313" key="18">
    <source>
        <dbReference type="Ensembl" id="ENSONIP00000051773.1"/>
    </source>
</evidence>
<dbReference type="GO" id="GO:0051301">
    <property type="term" value="P:cell division"/>
    <property type="evidence" value="ECO:0007669"/>
    <property type="project" value="UniProtKB-KW"/>
</dbReference>
<evidence type="ECO:0000256" key="12">
    <source>
        <dbReference type="ARBA" id="ARBA00023306"/>
    </source>
</evidence>
<evidence type="ECO:0000259" key="17">
    <source>
        <dbReference type="Pfam" id="PF23414"/>
    </source>
</evidence>
<dbReference type="PROSITE" id="PS50082">
    <property type="entry name" value="WD_REPEATS_2"/>
    <property type="match status" value="2"/>
</dbReference>
<feature type="compositionally biased region" description="Pro residues" evidence="15">
    <location>
        <begin position="813"/>
        <end position="832"/>
    </location>
</feature>
<evidence type="ECO:0000256" key="11">
    <source>
        <dbReference type="ARBA" id="ARBA00023212"/>
    </source>
</evidence>
<dbReference type="PANTHER" id="PTHR13720">
    <property type="entry name" value="WD-40 REPEAT PROTEIN"/>
    <property type="match status" value="1"/>
</dbReference>
<evidence type="ECO:0000256" key="5">
    <source>
        <dbReference type="ARBA" id="ARBA00022574"/>
    </source>
</evidence>
<evidence type="ECO:0000256" key="13">
    <source>
        <dbReference type="PROSITE-ProRule" id="PRU00221"/>
    </source>
</evidence>
<evidence type="ECO:0000256" key="7">
    <source>
        <dbReference type="ARBA" id="ARBA00022701"/>
    </source>
</evidence>
<name>A0A669CTQ9_ORENI</name>
<proteinExistence type="inferred from homology"/>
<dbReference type="SUPFAM" id="SSF50978">
    <property type="entry name" value="WD40 repeat-like"/>
    <property type="match status" value="2"/>
</dbReference>
<dbReference type="SUPFAM" id="SSF50998">
    <property type="entry name" value="Quinoprotein alcohol dehydrogenase-like"/>
    <property type="match status" value="1"/>
</dbReference>
<reference evidence="19" key="1">
    <citation type="submission" date="2012-01" db="EMBL/GenBank/DDBJ databases">
        <title>The Genome Sequence of Oreochromis niloticus (Nile Tilapia).</title>
        <authorList>
            <consortium name="Broad Institute Genome Assembly Team"/>
            <consortium name="Broad Institute Sequencing Platform"/>
            <person name="Di Palma F."/>
            <person name="Johnson J."/>
            <person name="Lander E.S."/>
            <person name="Lindblad-Toh K."/>
        </authorList>
    </citation>
    <scope>NUCLEOTIDE SEQUENCE [LARGE SCALE GENOMIC DNA]</scope>
</reference>
<comment type="similarity">
    <text evidence="3">Belongs to the WD repeat EMAP family.</text>
</comment>
<evidence type="ECO:0000256" key="6">
    <source>
        <dbReference type="ARBA" id="ARBA00022618"/>
    </source>
</evidence>
<feature type="domain" description="EML-like second beta-propeller" evidence="17">
    <location>
        <begin position="550"/>
        <end position="704"/>
    </location>
</feature>
<keyword evidence="12" id="KW-0131">Cell cycle</keyword>
<evidence type="ECO:0000256" key="4">
    <source>
        <dbReference type="ARBA" id="ARBA00022490"/>
    </source>
</evidence>
<evidence type="ECO:0000313" key="19">
    <source>
        <dbReference type="Proteomes" id="UP000005207"/>
    </source>
</evidence>
<dbReference type="CDD" id="cd21950">
    <property type="entry name" value="TD_EMAP4"/>
    <property type="match status" value="1"/>
</dbReference>
<dbReference type="GO" id="GO:0005874">
    <property type="term" value="C:microtubule"/>
    <property type="evidence" value="ECO:0007669"/>
    <property type="project" value="UniProtKB-KW"/>
</dbReference>
<evidence type="ECO:0000256" key="10">
    <source>
        <dbReference type="ARBA" id="ARBA00023054"/>
    </source>
</evidence>
<feature type="repeat" description="WD" evidence="13">
    <location>
        <begin position="543"/>
        <end position="575"/>
    </location>
</feature>
<evidence type="ECO:0000256" key="2">
    <source>
        <dbReference type="ARBA" id="ARBA00004214"/>
    </source>
</evidence>
<dbReference type="PANTHER" id="PTHR13720:SF11">
    <property type="entry name" value="ECHINODERM MICROTUBULE-ASSOCIATED PROTEIN-LIKE 4"/>
    <property type="match status" value="1"/>
</dbReference>
<evidence type="ECO:0008006" key="20">
    <source>
        <dbReference type="Google" id="ProtNLM"/>
    </source>
</evidence>
<reference evidence="18" key="3">
    <citation type="submission" date="2025-09" db="UniProtKB">
        <authorList>
            <consortium name="Ensembl"/>
        </authorList>
    </citation>
    <scope>IDENTIFICATION</scope>
</reference>
<dbReference type="AlphaFoldDB" id="A0A669CTQ9"/>
<evidence type="ECO:0000256" key="15">
    <source>
        <dbReference type="SAM" id="MobiDB-lite"/>
    </source>
</evidence>
<dbReference type="GeneTree" id="ENSGT00940000158434"/>
<keyword evidence="11" id="KW-0206">Cytoskeleton</keyword>
<dbReference type="InterPro" id="IPR015943">
    <property type="entry name" value="WD40/YVTN_repeat-like_dom_sf"/>
</dbReference>
<keyword evidence="19" id="KW-1185">Reference proteome</keyword>
<dbReference type="Pfam" id="PF23409">
    <property type="entry name" value="Beta-prop_EML"/>
    <property type="match status" value="1"/>
</dbReference>
<dbReference type="InterPro" id="IPR011047">
    <property type="entry name" value="Quinoprotein_ADH-like_sf"/>
</dbReference>
<evidence type="ECO:0000256" key="9">
    <source>
        <dbReference type="ARBA" id="ARBA00022776"/>
    </source>
</evidence>
<dbReference type="Proteomes" id="UP000005207">
    <property type="component" value="Linkage group LG13"/>
</dbReference>
<evidence type="ECO:0000256" key="3">
    <source>
        <dbReference type="ARBA" id="ARBA00006489"/>
    </source>
</evidence>
<dbReference type="FunFam" id="2.130.10.10:FF:000019">
    <property type="entry name" value="echinoderm microtubule-associated protein-like 4 isoform X2"/>
    <property type="match status" value="1"/>
</dbReference>
<dbReference type="InterPro" id="IPR055439">
    <property type="entry name" value="Beta-prop_EML_1st"/>
</dbReference>
<dbReference type="PROSITE" id="PS50294">
    <property type="entry name" value="WD_REPEATS_REGION"/>
    <property type="match status" value="1"/>
</dbReference>
<dbReference type="Gene3D" id="2.130.10.10">
    <property type="entry name" value="YVTN repeat-like/Quinoprotein amine dehydrogenase"/>
    <property type="match status" value="3"/>
</dbReference>
<evidence type="ECO:0000256" key="1">
    <source>
        <dbReference type="ARBA" id="ARBA00004186"/>
    </source>
</evidence>
<dbReference type="InterPro" id="IPR005108">
    <property type="entry name" value="HELP"/>
</dbReference>
<feature type="repeat" description="WD" evidence="13">
    <location>
        <begin position="754"/>
        <end position="796"/>
    </location>
</feature>
<feature type="compositionally biased region" description="Basic and acidic residues" evidence="15">
    <location>
        <begin position="92"/>
        <end position="104"/>
    </location>
</feature>
<keyword evidence="7" id="KW-0493">Microtubule</keyword>
<evidence type="ECO:0000256" key="8">
    <source>
        <dbReference type="ARBA" id="ARBA00022737"/>
    </source>
</evidence>
<dbReference type="GO" id="GO:0030496">
    <property type="term" value="C:midbody"/>
    <property type="evidence" value="ECO:0007669"/>
    <property type="project" value="UniProtKB-SubCell"/>
</dbReference>
<keyword evidence="6" id="KW-0132">Cell division</keyword>
<feature type="coiled-coil region" evidence="14">
    <location>
        <begin position="17"/>
        <end position="51"/>
    </location>
</feature>
<dbReference type="InterPro" id="IPR036322">
    <property type="entry name" value="WD40_repeat_dom_sf"/>
</dbReference>
<dbReference type="InterPro" id="IPR055442">
    <property type="entry name" value="Beta-prop_EML-like_2nd"/>
</dbReference>
<keyword evidence="4" id="KW-0963">Cytoplasm</keyword>
<organism evidence="18 19">
    <name type="scientific">Oreochromis niloticus</name>
    <name type="common">Nile tilapia</name>
    <name type="synonym">Tilapia nilotica</name>
    <dbReference type="NCBI Taxonomy" id="8128"/>
    <lineage>
        <taxon>Eukaryota</taxon>
        <taxon>Metazoa</taxon>
        <taxon>Chordata</taxon>
        <taxon>Craniata</taxon>
        <taxon>Vertebrata</taxon>
        <taxon>Euteleostomi</taxon>
        <taxon>Actinopterygii</taxon>
        <taxon>Neopterygii</taxon>
        <taxon>Teleostei</taxon>
        <taxon>Neoteleostei</taxon>
        <taxon>Acanthomorphata</taxon>
        <taxon>Ovalentaria</taxon>
        <taxon>Cichlomorphae</taxon>
        <taxon>Cichliformes</taxon>
        <taxon>Cichlidae</taxon>
        <taxon>African cichlids</taxon>
        <taxon>Pseudocrenilabrinae</taxon>
        <taxon>Oreochromini</taxon>
        <taxon>Oreochromis</taxon>
    </lineage>
</organism>
<comment type="subcellular location">
    <subcellularLocation>
        <location evidence="1">Cytoplasm</location>
        <location evidence="1">Cytoskeleton</location>
        <location evidence="1">Spindle</location>
    </subcellularLocation>
    <subcellularLocation>
        <location evidence="2">Midbody</location>
    </subcellularLocation>
</comment>
<accession>A0A669CTQ9</accession>
<evidence type="ECO:0000259" key="16">
    <source>
        <dbReference type="Pfam" id="PF23409"/>
    </source>
</evidence>
<keyword evidence="5 13" id="KW-0853">WD repeat</keyword>
<dbReference type="SMART" id="SM00320">
    <property type="entry name" value="WD40"/>
    <property type="match status" value="9"/>
</dbReference>